<feature type="transmembrane region" description="Helical" evidence="11">
    <location>
        <begin position="396"/>
        <end position="418"/>
    </location>
</feature>
<proteinExistence type="inferred from homology"/>
<dbReference type="InterPro" id="IPR026082">
    <property type="entry name" value="ABCA"/>
</dbReference>
<feature type="region of interest" description="Disordered" evidence="10">
    <location>
        <begin position="1"/>
        <end position="27"/>
    </location>
</feature>
<dbReference type="Pfam" id="PF12698">
    <property type="entry name" value="ABC2_membrane_3"/>
    <property type="match status" value="2"/>
</dbReference>
<evidence type="ECO:0000256" key="11">
    <source>
        <dbReference type="SAM" id="Phobius"/>
    </source>
</evidence>
<dbReference type="InterPro" id="IPR003439">
    <property type="entry name" value="ABC_transporter-like_ATP-bd"/>
</dbReference>
<dbReference type="EMBL" id="CAXAMM010005599">
    <property type="protein sequence ID" value="CAK9007920.1"/>
    <property type="molecule type" value="Genomic_DNA"/>
</dbReference>
<dbReference type="InterPro" id="IPR017871">
    <property type="entry name" value="ABC_transporter-like_CS"/>
</dbReference>
<keyword evidence="6" id="KW-0547">Nucleotide-binding</keyword>
<feature type="transmembrane region" description="Helical" evidence="11">
    <location>
        <begin position="320"/>
        <end position="341"/>
    </location>
</feature>
<name>A0ABP0J0N7_9DINO</name>
<feature type="domain" description="ABC transporter" evidence="12">
    <location>
        <begin position="587"/>
        <end position="822"/>
    </location>
</feature>
<comment type="similarity">
    <text evidence="2">Belongs to the ABC transporter superfamily. ABCA family.</text>
</comment>
<keyword evidence="3" id="KW-0813">Transport</keyword>
<protein>
    <submittedName>
        <fullName evidence="13">Glucosylceramide transporter ABCA12 (ATP-binding cassette sub-family A member 12)</fullName>
    </submittedName>
</protein>
<keyword evidence="9 11" id="KW-0472">Membrane</keyword>
<feature type="domain" description="ABC transporter" evidence="12">
    <location>
        <begin position="1501"/>
        <end position="1742"/>
    </location>
</feature>
<keyword evidence="5" id="KW-0677">Repeat</keyword>
<feature type="transmembrane region" description="Helical" evidence="11">
    <location>
        <begin position="1298"/>
        <end position="1319"/>
    </location>
</feature>
<feature type="compositionally biased region" description="Gly residues" evidence="10">
    <location>
        <begin position="10"/>
        <end position="27"/>
    </location>
</feature>
<reference evidence="13 14" key="1">
    <citation type="submission" date="2024-02" db="EMBL/GenBank/DDBJ databases">
        <authorList>
            <person name="Chen Y."/>
            <person name="Shah S."/>
            <person name="Dougan E. K."/>
            <person name="Thang M."/>
            <person name="Chan C."/>
        </authorList>
    </citation>
    <scope>NUCLEOTIDE SEQUENCE [LARGE SCALE GENOMIC DNA]</scope>
</reference>
<feature type="transmembrane region" description="Helical" evidence="11">
    <location>
        <begin position="1331"/>
        <end position="1354"/>
    </location>
</feature>
<dbReference type="PANTHER" id="PTHR19229:SF36">
    <property type="entry name" value="ATP-BINDING CASSETTE SUB-FAMILY A MEMBER 2"/>
    <property type="match status" value="1"/>
</dbReference>
<evidence type="ECO:0000256" key="9">
    <source>
        <dbReference type="ARBA" id="ARBA00023136"/>
    </source>
</evidence>
<evidence type="ECO:0000256" key="3">
    <source>
        <dbReference type="ARBA" id="ARBA00022448"/>
    </source>
</evidence>
<comment type="caution">
    <text evidence="13">The sequence shown here is derived from an EMBL/GenBank/DDBJ whole genome shotgun (WGS) entry which is preliminary data.</text>
</comment>
<dbReference type="PROSITE" id="PS50893">
    <property type="entry name" value="ABC_TRANSPORTER_2"/>
    <property type="match status" value="2"/>
</dbReference>
<evidence type="ECO:0000256" key="10">
    <source>
        <dbReference type="SAM" id="MobiDB-lite"/>
    </source>
</evidence>
<dbReference type="InterPro" id="IPR013525">
    <property type="entry name" value="ABC2_TM"/>
</dbReference>
<keyword evidence="8 11" id="KW-1133">Transmembrane helix</keyword>
<evidence type="ECO:0000259" key="12">
    <source>
        <dbReference type="PROSITE" id="PS50893"/>
    </source>
</evidence>
<evidence type="ECO:0000313" key="13">
    <source>
        <dbReference type="EMBL" id="CAK9007920.1"/>
    </source>
</evidence>
<dbReference type="Pfam" id="PF00005">
    <property type="entry name" value="ABC_tran"/>
    <property type="match status" value="2"/>
</dbReference>
<dbReference type="InterPro" id="IPR027417">
    <property type="entry name" value="P-loop_NTPase"/>
</dbReference>
<feature type="transmembrane region" description="Helical" evidence="11">
    <location>
        <begin position="361"/>
        <end position="384"/>
    </location>
</feature>
<dbReference type="Proteomes" id="UP001642464">
    <property type="component" value="Unassembled WGS sequence"/>
</dbReference>
<keyword evidence="14" id="KW-1185">Reference proteome</keyword>
<dbReference type="SMART" id="SM00382">
    <property type="entry name" value="AAA"/>
    <property type="match status" value="2"/>
</dbReference>
<evidence type="ECO:0000313" key="14">
    <source>
        <dbReference type="Proteomes" id="UP001642464"/>
    </source>
</evidence>
<feature type="transmembrane region" description="Helical" evidence="11">
    <location>
        <begin position="1420"/>
        <end position="1441"/>
    </location>
</feature>
<dbReference type="SUPFAM" id="SSF52540">
    <property type="entry name" value="P-loop containing nucleoside triphosphate hydrolases"/>
    <property type="match status" value="2"/>
</dbReference>
<keyword evidence="7" id="KW-0067">ATP-binding</keyword>
<evidence type="ECO:0000256" key="2">
    <source>
        <dbReference type="ARBA" id="ARBA00008869"/>
    </source>
</evidence>
<feature type="transmembrane region" description="Helical" evidence="11">
    <location>
        <begin position="424"/>
        <end position="442"/>
    </location>
</feature>
<dbReference type="PROSITE" id="PS00211">
    <property type="entry name" value="ABC_TRANSPORTER_1"/>
    <property type="match status" value="2"/>
</dbReference>
<evidence type="ECO:0000256" key="1">
    <source>
        <dbReference type="ARBA" id="ARBA00004141"/>
    </source>
</evidence>
<dbReference type="PANTHER" id="PTHR19229">
    <property type="entry name" value="ATP-BINDING CASSETTE TRANSPORTER SUBFAMILY A ABCA"/>
    <property type="match status" value="1"/>
</dbReference>
<feature type="transmembrane region" description="Helical" evidence="11">
    <location>
        <begin position="1263"/>
        <end position="1286"/>
    </location>
</feature>
<accession>A0ABP0J0N7</accession>
<dbReference type="Gene3D" id="3.40.50.300">
    <property type="entry name" value="P-loop containing nucleotide triphosphate hydrolases"/>
    <property type="match status" value="2"/>
</dbReference>
<sequence length="1899" mass="206317">MEAQKRRSEGAGGAGGGSDAGGRGGAASAGWWQQFRTQIHRNWLLKSRRWGKTLAELVVPVLLVLALVGIKTTSEDETFEDESFAETAARVPSISELLEFPDFVSPVGSWYYNNFESFLSRGSSNVAVTCDTSDLTLANASLADLCEELKFVVIPEDQNDVAQSSLADDFALFWRARHPLLDTQNRLIDSSVIADNDELNAYIGAQEYGSTSMPRVGLAIVFRSAAPSFSYYLRVNASSGGEEFAENVPIDDERTDDFERGTTSFSDAYLYSGFVSAQQDVDSFLVSQVTGLDVALTASAFPMPTAGFLQNEFWASSADILGLFLLLALLFPVAMIIQQLVGDKESRVRELMFQMGLRPSVYWSSWIVTYFFSFLAVSILLTVVSKQGDLFSFSDSGIIFTYFFLFLTASFSFAVFIASLFERSTLATVVGLLVYFSGFFIYDAVAGPDASASLVALVSLIPSAAFAFGAQTFAEYEGNLIPVTWDNYGRSTQFSYTLESTFNSLFADTILLLFLGLYLDAVLPSGNGAARNKWYFPFTCGYSLANGSSASYATVVGRQEAVEQDAGELVEPVSESLRDLRARGKCVLINGLRKTFKSKTGTGTLVAVDDLSLDMYEGQITCLLGHNGAGKTTTLNMLTGLMPKSNGDAFVYGRSIQGDMARIRQNMGICPQHNVLFPDLTVREHLVIIAGIKGVARGQVKREVKEMIEEVGLVQKTNTPSRNLSGGMKRKLQLAMALIGGSQLVILDEPTSGMDPYSRTFTWKAIERHRAGRTILLTTHFMDEADLLGDRIAIMASGKLQCLGSSLFLKDRFGVGYQVTIENLNKGNAAKRKEIASLVRDIIPGAKLLTEVGTELSMQVPLNASAKFPAMLRALEGARSTLNVQDVGVSVTTLESVFLRVAEGDTTAGGSLGTSSKQLLDLAATPDAGATDLSIDVAPKELRYETTSVMTQIKSLVKKRTRIVKRDKNAWCCQFLIPSIFLVFGFALLNIDIEAEPVPIDFSGATDGWNIEPNIANPIAFNPGEGDSVSAANTSAWMQEFVLPRAVVESDDFGVGPTSPFCESEVSFQSKLLSTTLFLEQLIPGAGALVSSLEPQLRIAADVCDGSGTYETAAQAFSDALFATRSASASSRYGAVLFNVVPALFGDGASVAPLEADYSVVYNFTGIHALPMMLNRANEALARAAVDLQGGSQVPSIEMTSLTLPVTKAEADIIAGISAFTATLAIGIAFSFVPASYVVFVVREKQQQSLQQQFINGIGPIPYWVSNFVFDFGTFLFPMSLSWVLIFAFDLQVFEDNFGLVALIFLLYGLAVTSFAYCVSFFFDQASFAQFIAILINLVGAMVLMVVAYIMFLIPSTADINDTLMYVYRVLPPFAFAHALLRVSNANIVSFVLNSKDRGGDPSNPVQYDLLDLEIAGTDVLFLGLHIVFYTLLLCLLQWRFRNGFVQVNLSWSGIQSMFCGSKQMQRIRDEGHAIEDDDVQAERVKVDEMDEETMRHENALVLKHLNKVYPGTSTTPPKMALKDFSLAIPRPNATDGGQVEALLGVNGAGKSTSFNIVSGQLRPTAGRALVGGYDIVSETSAAQRKFGYCPQFDALFDMLTGREHLEFYGRVKGISEQDLARAVEDKIQEMTLGPHADRLAGGYSGGNKRKLSVAMATIGRPGIVFLDEPSTGMDPVSRRFMWDVISKVSRDSTVLITTHSMEEAEALSTRVGILVDGALTCLGSTQHLKHKYGQGYELEMSLKNPSQADISSMMDEVGIASDSAQLGYDQVKAKVDLANPGFWATGFTWTGSAAPLLQQLSTGSGLVQARALADWICAERSFQAAHRIVLAKFPGTELLERQGVRLRFKVPPQPGAKLADIFEGLEQVRPDIALDGYSLGQTTLEAIFNRFAAKQAAI</sequence>
<gene>
    <name evidence="13" type="ORF">SCF082_LOCUS9645</name>
</gene>
<evidence type="ECO:0000256" key="7">
    <source>
        <dbReference type="ARBA" id="ARBA00022840"/>
    </source>
</evidence>
<evidence type="ECO:0000256" key="5">
    <source>
        <dbReference type="ARBA" id="ARBA00022737"/>
    </source>
</evidence>
<organism evidence="13 14">
    <name type="scientific">Durusdinium trenchii</name>
    <dbReference type="NCBI Taxonomy" id="1381693"/>
    <lineage>
        <taxon>Eukaryota</taxon>
        <taxon>Sar</taxon>
        <taxon>Alveolata</taxon>
        <taxon>Dinophyceae</taxon>
        <taxon>Suessiales</taxon>
        <taxon>Symbiodiniaceae</taxon>
        <taxon>Durusdinium</taxon>
    </lineage>
</organism>
<comment type="subcellular location">
    <subcellularLocation>
        <location evidence="1">Membrane</location>
        <topology evidence="1">Multi-pass membrane protein</topology>
    </subcellularLocation>
</comment>
<dbReference type="CDD" id="cd03263">
    <property type="entry name" value="ABC_subfamily_A"/>
    <property type="match status" value="2"/>
</dbReference>
<evidence type="ECO:0000256" key="6">
    <source>
        <dbReference type="ARBA" id="ARBA00022741"/>
    </source>
</evidence>
<keyword evidence="4 11" id="KW-0812">Transmembrane</keyword>
<dbReference type="InterPro" id="IPR003593">
    <property type="entry name" value="AAA+_ATPase"/>
</dbReference>
<evidence type="ECO:0000256" key="4">
    <source>
        <dbReference type="ARBA" id="ARBA00022692"/>
    </source>
</evidence>
<evidence type="ECO:0000256" key="8">
    <source>
        <dbReference type="ARBA" id="ARBA00022989"/>
    </source>
</evidence>
<feature type="transmembrane region" description="Helical" evidence="11">
    <location>
        <begin position="1213"/>
        <end position="1242"/>
    </location>
</feature>